<dbReference type="Proteomes" id="UP000235388">
    <property type="component" value="Unassembled WGS sequence"/>
</dbReference>
<evidence type="ECO:0000313" key="2">
    <source>
        <dbReference type="EMBL" id="PLW33468.1"/>
    </source>
</evidence>
<sequence length="51" mass="5649">MEDDGNNPSAFNYQCNSIITQMTKAVQTNCNLGLDSHWIPTLLGVLLQLLL</sequence>
<evidence type="ECO:0000313" key="1">
    <source>
        <dbReference type="EMBL" id="PLW14323.1"/>
    </source>
</evidence>
<name>A0A2N5SM68_9BASI</name>
<keyword evidence="3" id="KW-1185">Reference proteome</keyword>
<accession>A0A2N5SM68</accession>
<protein>
    <submittedName>
        <fullName evidence="1">Uncharacterized protein</fullName>
    </submittedName>
</protein>
<dbReference type="EMBL" id="PGCI01000219">
    <property type="protein sequence ID" value="PLW33468.1"/>
    <property type="molecule type" value="Genomic_DNA"/>
</dbReference>
<evidence type="ECO:0000313" key="3">
    <source>
        <dbReference type="Proteomes" id="UP000235388"/>
    </source>
</evidence>
<reference evidence="3 4" key="1">
    <citation type="submission" date="2017-11" db="EMBL/GenBank/DDBJ databases">
        <title>De novo assembly and phasing of dikaryotic genomes from two isolates of Puccinia coronata f. sp. avenae, the causal agent of oat crown rust.</title>
        <authorList>
            <person name="Miller M.E."/>
            <person name="Zhang Y."/>
            <person name="Omidvar V."/>
            <person name="Sperschneider J."/>
            <person name="Schwessinger B."/>
            <person name="Raley C."/>
            <person name="Palmer J.M."/>
            <person name="Garnica D."/>
            <person name="Upadhyaya N."/>
            <person name="Rathjen J."/>
            <person name="Taylor J.M."/>
            <person name="Park R.F."/>
            <person name="Dodds P.N."/>
            <person name="Hirsch C.D."/>
            <person name="Kianian S.F."/>
            <person name="Figueroa M."/>
        </authorList>
    </citation>
    <scope>NUCLEOTIDE SEQUENCE [LARGE SCALE GENOMIC DNA]</scope>
    <source>
        <strain evidence="1">12NC29</strain>
        <strain evidence="2">12SD80</strain>
    </source>
</reference>
<evidence type="ECO:0000313" key="4">
    <source>
        <dbReference type="Proteomes" id="UP000235392"/>
    </source>
</evidence>
<dbReference type="Proteomes" id="UP000235392">
    <property type="component" value="Unassembled WGS sequence"/>
</dbReference>
<proteinExistence type="predicted"/>
<gene>
    <name evidence="1" type="ORF">PCANC_22589</name>
    <name evidence="2" type="ORF">PCASD_14395</name>
</gene>
<dbReference type="AlphaFoldDB" id="A0A2N5SM68"/>
<comment type="caution">
    <text evidence="1">The sequence shown here is derived from an EMBL/GenBank/DDBJ whole genome shotgun (WGS) entry which is preliminary data.</text>
</comment>
<dbReference type="EMBL" id="PGCJ01000924">
    <property type="protein sequence ID" value="PLW14323.1"/>
    <property type="molecule type" value="Genomic_DNA"/>
</dbReference>
<organism evidence="1 3">
    <name type="scientific">Puccinia coronata f. sp. avenae</name>
    <dbReference type="NCBI Taxonomy" id="200324"/>
    <lineage>
        <taxon>Eukaryota</taxon>
        <taxon>Fungi</taxon>
        <taxon>Dikarya</taxon>
        <taxon>Basidiomycota</taxon>
        <taxon>Pucciniomycotina</taxon>
        <taxon>Pucciniomycetes</taxon>
        <taxon>Pucciniales</taxon>
        <taxon>Pucciniaceae</taxon>
        <taxon>Puccinia</taxon>
    </lineage>
</organism>